<organism evidence="7 8">
    <name type="scientific">Plasticicumulans acidivorans</name>
    <dbReference type="NCBI Taxonomy" id="886464"/>
    <lineage>
        <taxon>Bacteria</taxon>
        <taxon>Pseudomonadati</taxon>
        <taxon>Pseudomonadota</taxon>
        <taxon>Gammaproteobacteria</taxon>
        <taxon>Candidatus Competibacteraceae</taxon>
        <taxon>Plasticicumulans</taxon>
    </lineage>
</organism>
<evidence type="ECO:0000256" key="1">
    <source>
        <dbReference type="ARBA" id="ARBA00001974"/>
    </source>
</evidence>
<keyword evidence="3" id="KW-0285">Flavoprotein</keyword>
<dbReference type="Gene3D" id="3.30.70.2740">
    <property type="match status" value="1"/>
</dbReference>
<sequence length="463" mass="50434">MTTEQTFLVRLAERLPAARLRTDADTLLEHGRDWTRLHTPAPSAVAFPESIDEVQAIVRLANETGGHIVPSGGRTGLSAGAVATAGEVVVSFDRMNHILGFDAVDRSVTVEPGVVTQTLQEYARSVGLFYPVDFAARGSAQIGGNIATNAGGIKVIRYGMTRERVSGLKVVTGRGDLLDINRGLVKNATGYDLRHLFIGSEGTLGLIVEATLTLVEPPREPAVMLLGLSGIDVLMSVFARLRERVQLSAFECFSDRALAHVLARGLSAPFDTPAPWYVLAEFDADSEEAVAAAMEAFEAGVEAEEVLDGVLSQSETQRLALWRLREDITESIAHRLPYKNDIAVRVAQVPEFLTEMQALFAAEYPQFEVIWFGHIGDGNLHISVLQPADMAREVFIAECERVSEHLFATLARYGGSVSAEHGLGLVKKPYLHYSRPAEEIAYLRAIRQVFDPSGVLNPGKLFD</sequence>
<reference evidence="7 8" key="1">
    <citation type="submission" date="2018-05" db="EMBL/GenBank/DDBJ databases">
        <title>Genomic Encyclopedia of Type Strains, Phase IV (KMG-IV): sequencing the most valuable type-strain genomes for metagenomic binning, comparative biology and taxonomic classification.</title>
        <authorList>
            <person name="Goeker M."/>
        </authorList>
    </citation>
    <scope>NUCLEOTIDE SEQUENCE [LARGE SCALE GENOMIC DNA]</scope>
    <source>
        <strain evidence="7 8">DSM 23606</strain>
    </source>
</reference>
<gene>
    <name evidence="7" type="ORF">C7443_101400</name>
</gene>
<dbReference type="InterPro" id="IPR016166">
    <property type="entry name" value="FAD-bd_PCMH"/>
</dbReference>
<dbReference type="PROSITE" id="PS51387">
    <property type="entry name" value="FAD_PCMH"/>
    <property type="match status" value="1"/>
</dbReference>
<dbReference type="Gene3D" id="3.30.70.2190">
    <property type="match status" value="1"/>
</dbReference>
<evidence type="ECO:0000256" key="5">
    <source>
        <dbReference type="ARBA" id="ARBA00023002"/>
    </source>
</evidence>
<dbReference type="AlphaFoldDB" id="A0A317N1B0"/>
<comment type="similarity">
    <text evidence="2">Belongs to the FAD-binding oxidoreductase/transferase type 4 family.</text>
</comment>
<dbReference type="Gene3D" id="3.30.465.10">
    <property type="match status" value="1"/>
</dbReference>
<proteinExistence type="inferred from homology"/>
<dbReference type="InterPro" id="IPR016169">
    <property type="entry name" value="FAD-bd_PCMH_sub2"/>
</dbReference>
<dbReference type="SUPFAM" id="SSF55103">
    <property type="entry name" value="FAD-linked oxidases, C-terminal domain"/>
    <property type="match status" value="1"/>
</dbReference>
<dbReference type="PANTHER" id="PTHR43716">
    <property type="entry name" value="D-2-HYDROXYGLUTARATE DEHYDROGENASE, MITOCHONDRIAL"/>
    <property type="match status" value="1"/>
</dbReference>
<dbReference type="InterPro" id="IPR016171">
    <property type="entry name" value="Vanillyl_alc_oxidase_C-sub2"/>
</dbReference>
<dbReference type="InterPro" id="IPR004113">
    <property type="entry name" value="FAD-bd_oxidored_4_C"/>
</dbReference>
<accession>A0A317N1B0</accession>
<dbReference type="FunFam" id="1.10.45.10:FF:000001">
    <property type="entry name" value="D-lactate dehydrogenase mitochondrial"/>
    <property type="match status" value="1"/>
</dbReference>
<dbReference type="InterPro" id="IPR016164">
    <property type="entry name" value="FAD-linked_Oxase-like_C"/>
</dbReference>
<evidence type="ECO:0000256" key="3">
    <source>
        <dbReference type="ARBA" id="ARBA00022630"/>
    </source>
</evidence>
<dbReference type="InterPro" id="IPR051264">
    <property type="entry name" value="FAD-oxidored/transferase_4"/>
</dbReference>
<dbReference type="Gene3D" id="1.10.45.10">
    <property type="entry name" value="Vanillyl-alcohol Oxidase, Chain A, domain 4"/>
    <property type="match status" value="1"/>
</dbReference>
<feature type="domain" description="FAD-binding PCMH-type" evidence="6">
    <location>
        <begin position="38"/>
        <end position="217"/>
    </location>
</feature>
<protein>
    <submittedName>
        <fullName evidence="7">FAD/FMN-containing dehydrogenase</fullName>
    </submittedName>
</protein>
<dbReference type="GO" id="GO:0022904">
    <property type="term" value="P:respiratory electron transport chain"/>
    <property type="evidence" value="ECO:0007669"/>
    <property type="project" value="TreeGrafter"/>
</dbReference>
<keyword evidence="5" id="KW-0560">Oxidoreductase</keyword>
<evidence type="ECO:0000256" key="4">
    <source>
        <dbReference type="ARBA" id="ARBA00022827"/>
    </source>
</evidence>
<evidence type="ECO:0000313" key="8">
    <source>
        <dbReference type="Proteomes" id="UP000246569"/>
    </source>
</evidence>
<dbReference type="EMBL" id="QGTJ01000001">
    <property type="protein sequence ID" value="PWV65914.1"/>
    <property type="molecule type" value="Genomic_DNA"/>
</dbReference>
<dbReference type="InterPro" id="IPR036318">
    <property type="entry name" value="FAD-bd_PCMH-like_sf"/>
</dbReference>
<evidence type="ECO:0000313" key="7">
    <source>
        <dbReference type="EMBL" id="PWV65914.1"/>
    </source>
</evidence>
<comment type="caution">
    <text evidence="7">The sequence shown here is derived from an EMBL/GenBank/DDBJ whole genome shotgun (WGS) entry which is preliminary data.</text>
</comment>
<dbReference type="SUPFAM" id="SSF56176">
    <property type="entry name" value="FAD-binding/transporter-associated domain-like"/>
    <property type="match status" value="1"/>
</dbReference>
<name>A0A317N1B0_9GAMM</name>
<dbReference type="OrthoDB" id="9811557at2"/>
<dbReference type="PANTHER" id="PTHR43716:SF1">
    <property type="entry name" value="D-2-HYDROXYGLUTARATE DEHYDROGENASE, MITOCHONDRIAL"/>
    <property type="match status" value="1"/>
</dbReference>
<keyword evidence="4" id="KW-0274">FAD</keyword>
<dbReference type="InterPro" id="IPR006094">
    <property type="entry name" value="Oxid_FAD_bind_N"/>
</dbReference>
<dbReference type="Pfam" id="PF02913">
    <property type="entry name" value="FAD-oxidase_C"/>
    <property type="match status" value="1"/>
</dbReference>
<dbReference type="RefSeq" id="WP_110016896.1">
    <property type="nucleotide sequence ID" value="NZ_QGTJ01000001.1"/>
</dbReference>
<evidence type="ECO:0000256" key="2">
    <source>
        <dbReference type="ARBA" id="ARBA00008000"/>
    </source>
</evidence>
<dbReference type="Pfam" id="PF01565">
    <property type="entry name" value="FAD_binding_4"/>
    <property type="match status" value="1"/>
</dbReference>
<keyword evidence="8" id="KW-1185">Reference proteome</keyword>
<evidence type="ECO:0000259" key="6">
    <source>
        <dbReference type="PROSITE" id="PS51387"/>
    </source>
</evidence>
<dbReference type="GO" id="GO:0016491">
    <property type="term" value="F:oxidoreductase activity"/>
    <property type="evidence" value="ECO:0007669"/>
    <property type="project" value="UniProtKB-KW"/>
</dbReference>
<dbReference type="FunFam" id="3.30.465.10:FF:000025">
    <property type="entry name" value="FAD-binding oxidoreductase"/>
    <property type="match status" value="1"/>
</dbReference>
<dbReference type="GO" id="GO:0071949">
    <property type="term" value="F:FAD binding"/>
    <property type="evidence" value="ECO:0007669"/>
    <property type="project" value="InterPro"/>
</dbReference>
<comment type="cofactor">
    <cofactor evidence="1">
        <name>FAD</name>
        <dbReference type="ChEBI" id="CHEBI:57692"/>
    </cofactor>
</comment>
<dbReference type="Proteomes" id="UP000246569">
    <property type="component" value="Unassembled WGS sequence"/>
</dbReference>